<evidence type="ECO:0000313" key="3">
    <source>
        <dbReference type="Proteomes" id="UP000032232"/>
    </source>
</evidence>
<name>A0A0D1EK57_9RHOB</name>
<dbReference type="RefSeq" id="WP_043917174.1">
    <property type="nucleotide sequence ID" value="NZ_FZPF01000005.1"/>
</dbReference>
<feature type="transmembrane region" description="Helical" evidence="1">
    <location>
        <begin position="58"/>
        <end position="79"/>
    </location>
</feature>
<organism evidence="2 3">
    <name type="scientific">Jannaschia aquimarina</name>
    <dbReference type="NCBI Taxonomy" id="935700"/>
    <lineage>
        <taxon>Bacteria</taxon>
        <taxon>Pseudomonadati</taxon>
        <taxon>Pseudomonadota</taxon>
        <taxon>Alphaproteobacteria</taxon>
        <taxon>Rhodobacterales</taxon>
        <taxon>Roseobacteraceae</taxon>
        <taxon>Jannaschia</taxon>
    </lineage>
</organism>
<accession>A0A0D1EK57</accession>
<dbReference type="EMBL" id="JYFE01000008">
    <property type="protein sequence ID" value="KIT17954.1"/>
    <property type="molecule type" value="Genomic_DNA"/>
</dbReference>
<sequence>MNAPDYTPYYRADLEAQTARAREKVEASTARAAEMAEGMPPAGEENPNVRLWNLGGHYAFLFCLWFVFLAPIVLILTHWD</sequence>
<protein>
    <submittedName>
        <fullName evidence="2">Uncharacterized protein</fullName>
    </submittedName>
</protein>
<gene>
    <name evidence="2" type="ORF">jaqu_03110</name>
</gene>
<proteinExistence type="predicted"/>
<evidence type="ECO:0000256" key="1">
    <source>
        <dbReference type="SAM" id="Phobius"/>
    </source>
</evidence>
<evidence type="ECO:0000313" key="2">
    <source>
        <dbReference type="EMBL" id="KIT17954.1"/>
    </source>
</evidence>
<keyword evidence="1" id="KW-0812">Transmembrane</keyword>
<comment type="caution">
    <text evidence="2">The sequence shown here is derived from an EMBL/GenBank/DDBJ whole genome shotgun (WGS) entry which is preliminary data.</text>
</comment>
<dbReference type="OrthoDB" id="9992371at2"/>
<dbReference type="Proteomes" id="UP000032232">
    <property type="component" value="Unassembled WGS sequence"/>
</dbReference>
<dbReference type="PATRIC" id="fig|935700.4.peg.335"/>
<keyword evidence="1" id="KW-0472">Membrane</keyword>
<dbReference type="AlphaFoldDB" id="A0A0D1EK57"/>
<keyword evidence="1" id="KW-1133">Transmembrane helix</keyword>
<dbReference type="STRING" id="935700.jaqu_03110"/>
<keyword evidence="3" id="KW-1185">Reference proteome</keyword>
<reference evidence="2 3" key="1">
    <citation type="submission" date="2015-02" db="EMBL/GenBank/DDBJ databases">
        <title>Genome Sequence of Jannaschia aquimarina DSM28248, a member of the Roseobacter clade.</title>
        <authorList>
            <person name="Voget S."/>
            <person name="Daniel R."/>
        </authorList>
    </citation>
    <scope>NUCLEOTIDE SEQUENCE [LARGE SCALE GENOMIC DNA]</scope>
    <source>
        <strain evidence="2 3">GSW-M26</strain>
    </source>
</reference>